<evidence type="ECO:0000313" key="2">
    <source>
        <dbReference type="EMBL" id="GLS73018.1"/>
    </source>
</evidence>
<comment type="caution">
    <text evidence="2">The sequence shown here is derived from an EMBL/GenBank/DDBJ whole genome shotgun (WGS) entry which is preliminary data.</text>
</comment>
<sequence length="275" mass="31189">MTDHRIEALDRRSQRSSKMCETHLSDRLNDHSATISITDPAALLVLAREAPVSAAREAQIAMRTLRTGFKEHRVGIIGAAYASAYHMMRTDRAWELFIKDPGWDDLSNRPKNTKRARHHMLLHVLRYVFRAEGGNARRRVRVYAGMLQDRFHKGFKPEGVIPLIKSRGIEALRDEGVALRKGIQKGSKDKYFADLNSVDDEDRTPTAPLPKPRWRKLKPAQIGEAIALMNTFNGAMLRYLSEQTEQVKAVRSPDPTGTSREQSCGQPAAPAWRRR</sequence>
<gene>
    <name evidence="2" type="ORF">GCM10007890_50330</name>
</gene>
<evidence type="ECO:0000256" key="1">
    <source>
        <dbReference type="SAM" id="MobiDB-lite"/>
    </source>
</evidence>
<protein>
    <submittedName>
        <fullName evidence="2">Uncharacterized protein</fullName>
    </submittedName>
</protein>
<feature type="compositionally biased region" description="Polar residues" evidence="1">
    <location>
        <begin position="255"/>
        <end position="265"/>
    </location>
</feature>
<reference evidence="3" key="1">
    <citation type="journal article" date="2019" name="Int. J. Syst. Evol. Microbiol.">
        <title>The Global Catalogue of Microorganisms (GCM) 10K type strain sequencing project: providing services to taxonomists for standard genome sequencing and annotation.</title>
        <authorList>
            <consortium name="The Broad Institute Genomics Platform"/>
            <consortium name="The Broad Institute Genome Sequencing Center for Infectious Disease"/>
            <person name="Wu L."/>
            <person name="Ma J."/>
        </authorList>
    </citation>
    <scope>NUCLEOTIDE SEQUENCE [LARGE SCALE GENOMIC DNA]</scope>
    <source>
        <strain evidence="3">NBRC 103632</strain>
    </source>
</reference>
<proteinExistence type="predicted"/>
<dbReference type="RefSeq" id="WP_238195112.1">
    <property type="nucleotide sequence ID" value="NZ_BPQZ01000003.1"/>
</dbReference>
<name>A0AA37WW56_9HYPH</name>
<keyword evidence="3" id="KW-1185">Reference proteome</keyword>
<dbReference type="Proteomes" id="UP001157440">
    <property type="component" value="Unassembled WGS sequence"/>
</dbReference>
<accession>A0AA37WW56</accession>
<evidence type="ECO:0000313" key="3">
    <source>
        <dbReference type="Proteomes" id="UP001157440"/>
    </source>
</evidence>
<feature type="region of interest" description="Disordered" evidence="1">
    <location>
        <begin position="245"/>
        <end position="275"/>
    </location>
</feature>
<dbReference type="EMBL" id="BSPL01000023">
    <property type="protein sequence ID" value="GLS73018.1"/>
    <property type="molecule type" value="Genomic_DNA"/>
</dbReference>
<dbReference type="AlphaFoldDB" id="A0AA37WW56"/>
<organism evidence="2 3">
    <name type="scientific">Methylobacterium tardum</name>
    <dbReference type="NCBI Taxonomy" id="374432"/>
    <lineage>
        <taxon>Bacteria</taxon>
        <taxon>Pseudomonadati</taxon>
        <taxon>Pseudomonadota</taxon>
        <taxon>Alphaproteobacteria</taxon>
        <taxon>Hyphomicrobiales</taxon>
        <taxon>Methylobacteriaceae</taxon>
        <taxon>Methylobacterium</taxon>
    </lineage>
</organism>